<accession>A0A1X1EKY0</accession>
<keyword evidence="2" id="KW-1185">Reference proteome</keyword>
<gene>
    <name evidence="1" type="ORF">HA50_22915</name>
</gene>
<dbReference type="AlphaFoldDB" id="A0A1X1EKY0"/>
<evidence type="ECO:0000313" key="1">
    <source>
        <dbReference type="EMBL" id="ORM89482.1"/>
    </source>
</evidence>
<name>A0A1X1EKY0_PANCY</name>
<dbReference type="STRING" id="55209.HA50_22915"/>
<evidence type="ECO:0000313" key="2">
    <source>
        <dbReference type="Proteomes" id="UP000193749"/>
    </source>
</evidence>
<dbReference type="Proteomes" id="UP000193749">
    <property type="component" value="Unassembled WGS sequence"/>
</dbReference>
<protein>
    <submittedName>
        <fullName evidence="1">Uncharacterized protein</fullName>
    </submittedName>
</protein>
<sequence length="100" mass="11428">MDSRNHGTESPEVAGTDLTPEQFQDLYLYIADNGVFVGISGVSWRDHVALKAIDEPTTVPEGLTIYLSAGWPVAVYEFDVGYRVMPAFRHRWEWRRPDEQ</sequence>
<proteinExistence type="predicted"/>
<comment type="caution">
    <text evidence="1">The sequence shown here is derived from an EMBL/GenBank/DDBJ whole genome shotgun (WGS) entry which is preliminary data.</text>
</comment>
<dbReference type="EMBL" id="MLJI01000002">
    <property type="protein sequence ID" value="ORM89482.1"/>
    <property type="molecule type" value="Genomic_DNA"/>
</dbReference>
<reference evidence="1 2" key="1">
    <citation type="journal article" date="2017" name="Antonie Van Leeuwenhoek">
        <title>Phylogenomic resolution of the bacterial genus Pantoea and its relationship with Erwinia and Tatumella.</title>
        <authorList>
            <person name="Palmer M."/>
            <person name="Steenkamp E.T."/>
            <person name="Coetzee M.P."/>
            <person name="Chan W.Y."/>
            <person name="van Zyl E."/>
            <person name="De Maayer P."/>
            <person name="Coutinho T.A."/>
            <person name="Blom J."/>
            <person name="Smits T.H."/>
            <person name="Duffy B."/>
            <person name="Venter S.N."/>
        </authorList>
    </citation>
    <scope>NUCLEOTIDE SEQUENCE [LARGE SCALE GENOMIC DNA]</scope>
    <source>
        <strain evidence="1 2">LMG 2657</strain>
    </source>
</reference>
<organism evidence="1 2">
    <name type="scientific">Pantoea cypripedii</name>
    <name type="common">Pectobacterium cypripedii</name>
    <name type="synonym">Erwinia cypripedii</name>
    <dbReference type="NCBI Taxonomy" id="55209"/>
    <lineage>
        <taxon>Bacteria</taxon>
        <taxon>Pseudomonadati</taxon>
        <taxon>Pseudomonadota</taxon>
        <taxon>Gammaproteobacteria</taxon>
        <taxon>Enterobacterales</taxon>
        <taxon>Erwiniaceae</taxon>
        <taxon>Pantoea</taxon>
    </lineage>
</organism>
<dbReference type="OrthoDB" id="6547575at2"/>
<dbReference type="RefSeq" id="WP_084879196.1">
    <property type="nucleotide sequence ID" value="NZ_JAGGMY010000002.1"/>
</dbReference>